<comment type="caution">
    <text evidence="1">The sequence shown here is derived from an EMBL/GenBank/DDBJ whole genome shotgun (WGS) entry which is preliminary data.</text>
</comment>
<reference evidence="1" key="1">
    <citation type="submission" date="2021-01" db="EMBL/GenBank/DDBJ databases">
        <title>Metabolic potential, ecology and presence of endohyphal bacteria is reflected in genomic diversity of Mucoromycotina.</title>
        <authorList>
            <person name="Muszewska A."/>
            <person name="Okrasinska A."/>
            <person name="Steczkiewicz K."/>
            <person name="Drgas O."/>
            <person name="Orlowska M."/>
            <person name="Perlinska-Lenart U."/>
            <person name="Aleksandrzak-Piekarczyk T."/>
            <person name="Szatraj K."/>
            <person name="Zielenkiewicz U."/>
            <person name="Pilsyk S."/>
            <person name="Malc E."/>
            <person name="Mieczkowski P."/>
            <person name="Kruszewska J.S."/>
            <person name="Biernat P."/>
            <person name="Pawlowska J."/>
        </authorList>
    </citation>
    <scope>NUCLEOTIDE SEQUENCE</scope>
    <source>
        <strain evidence="1">WA0000018081</strain>
    </source>
</reference>
<organism evidence="1 2">
    <name type="scientific">Thamnidium elegans</name>
    <dbReference type="NCBI Taxonomy" id="101142"/>
    <lineage>
        <taxon>Eukaryota</taxon>
        <taxon>Fungi</taxon>
        <taxon>Fungi incertae sedis</taxon>
        <taxon>Mucoromycota</taxon>
        <taxon>Mucoromycotina</taxon>
        <taxon>Mucoromycetes</taxon>
        <taxon>Mucorales</taxon>
        <taxon>Mucorineae</taxon>
        <taxon>Mucoraceae</taxon>
        <taxon>Thamnidium</taxon>
    </lineage>
</organism>
<name>A0A8H7SMG2_9FUNG</name>
<gene>
    <name evidence="1" type="ORF">INT48_000650</name>
</gene>
<protein>
    <submittedName>
        <fullName evidence="1">Uncharacterized protein</fullName>
    </submittedName>
</protein>
<accession>A0A8H7SMG2</accession>
<dbReference type="EMBL" id="JAEPRE010000174">
    <property type="protein sequence ID" value="KAG2230971.1"/>
    <property type="molecule type" value="Genomic_DNA"/>
</dbReference>
<evidence type="ECO:0000313" key="2">
    <source>
        <dbReference type="Proteomes" id="UP000613177"/>
    </source>
</evidence>
<dbReference type="Proteomes" id="UP000613177">
    <property type="component" value="Unassembled WGS sequence"/>
</dbReference>
<proteinExistence type="predicted"/>
<evidence type="ECO:0000313" key="1">
    <source>
        <dbReference type="EMBL" id="KAG2230971.1"/>
    </source>
</evidence>
<dbReference type="AlphaFoldDB" id="A0A8H7SMG2"/>
<keyword evidence="2" id="KW-1185">Reference proteome</keyword>
<sequence>MLSTEERFGIPDLSKKYITFIRKYPEFPYRDLDKIDTDEEEFGPFLDTLFSIVLELSTYINQETDIYWKTRSLNKSGVNSDPGSVIPIFSYIINSMENMQNSISSQTEFFLPKLNPDYRQQLGLFEKVFDFSKLNTVELKRTKECFLKIPLSQMLSLVLSLLPSQPLTVITLIKLIWKLLMISTLMKLKIVSNLYIYIDPGRNHATTSVQHTSDIRTLSTKEFYDMTSTLDESVNILINDGNKYNKSKPNDKQRMPLVILGGRMVNKNHVKFKGKMVGEVISLRKHLKLRESRGELFFLAVNEYLTSQIRYLKP</sequence>